<evidence type="ECO:0000256" key="2">
    <source>
        <dbReference type="SAM" id="SignalP"/>
    </source>
</evidence>
<dbReference type="PROSITE" id="PS51257">
    <property type="entry name" value="PROKAR_LIPOPROTEIN"/>
    <property type="match status" value="1"/>
</dbReference>
<keyword evidence="5" id="KW-1185">Reference proteome</keyword>
<feature type="domain" description="Polysaccharide export protein N-terminal" evidence="3">
    <location>
        <begin position="74"/>
        <end position="168"/>
    </location>
</feature>
<organism evidence="4 5">
    <name type="scientific">Novosphingobium organovorum</name>
    <dbReference type="NCBI Taxonomy" id="2930092"/>
    <lineage>
        <taxon>Bacteria</taxon>
        <taxon>Pseudomonadati</taxon>
        <taxon>Pseudomonadota</taxon>
        <taxon>Alphaproteobacteria</taxon>
        <taxon>Sphingomonadales</taxon>
        <taxon>Sphingomonadaceae</taxon>
        <taxon>Novosphingobium</taxon>
    </lineage>
</organism>
<reference evidence="4" key="1">
    <citation type="submission" date="2022-03" db="EMBL/GenBank/DDBJ databases">
        <title>Identification of a novel bacterium isolated from mangrove sediments.</title>
        <authorList>
            <person name="Pan X."/>
        </authorList>
    </citation>
    <scope>NUCLEOTIDE SEQUENCE</scope>
    <source>
        <strain evidence="4">B1949</strain>
    </source>
</reference>
<dbReference type="Gene3D" id="3.10.560.10">
    <property type="entry name" value="Outer membrane lipoprotein wza domain like"/>
    <property type="match status" value="2"/>
</dbReference>
<feature type="chain" id="PRO_5047371048" evidence="2">
    <location>
        <begin position="17"/>
        <end position="375"/>
    </location>
</feature>
<dbReference type="PANTHER" id="PTHR33619:SF3">
    <property type="entry name" value="POLYSACCHARIDE EXPORT PROTEIN GFCE-RELATED"/>
    <property type="match status" value="1"/>
</dbReference>
<dbReference type="InterPro" id="IPR049712">
    <property type="entry name" value="Poly_export"/>
</dbReference>
<accession>A0ABT0BHB6</accession>
<dbReference type="EMBL" id="JALHLF010000082">
    <property type="protein sequence ID" value="MCJ2184186.1"/>
    <property type="molecule type" value="Genomic_DNA"/>
</dbReference>
<feature type="signal peptide" evidence="2">
    <location>
        <begin position="1"/>
        <end position="16"/>
    </location>
</feature>
<dbReference type="Pfam" id="PF02563">
    <property type="entry name" value="Poly_export"/>
    <property type="match status" value="1"/>
</dbReference>
<evidence type="ECO:0000313" key="5">
    <source>
        <dbReference type="Proteomes" id="UP001162881"/>
    </source>
</evidence>
<dbReference type="Proteomes" id="UP001162881">
    <property type="component" value="Unassembled WGS sequence"/>
</dbReference>
<evidence type="ECO:0000256" key="1">
    <source>
        <dbReference type="ARBA" id="ARBA00022729"/>
    </source>
</evidence>
<dbReference type="PANTHER" id="PTHR33619">
    <property type="entry name" value="POLYSACCHARIDE EXPORT PROTEIN GFCE-RELATED"/>
    <property type="match status" value="1"/>
</dbReference>
<sequence length="375" mass="39441">MKLRKFAGLVALVALAGCASLPTNGPTAGALQRSMNPAKEPQTLPIKLVSVQNVGDLPVDPAVAPMVLPQREPAPTDMVGAGDVLSIYVYEAGVALFANAAANPLTGTTDAGVQTSALPPTRVNDNGDITIPYAGKLHVVGHTADEIAVMIRNALRGMSQNPQVYVGLSTDITNSVVLGGELARPGRLALATNDQHLLDVLALAGGYRGAANDLDVRVSRSGRSAQVRMSDLLRDPRLDVRIYPGDRITVISDPLSYSVLGASSKISEQPFAHADETLAEAISNAGGINPSSGDPAALFVFRYTKDAQGQDVPVVYHFNMMKGSSFFLAQRFAMHDGDVLYFGSARANQPAKLFQLISQLFTPLVTVAAVANAVN</sequence>
<protein>
    <submittedName>
        <fullName evidence="4">Polysaccharide export protein</fullName>
    </submittedName>
</protein>
<dbReference type="Gene3D" id="3.30.1950.10">
    <property type="entry name" value="wza like domain"/>
    <property type="match status" value="1"/>
</dbReference>
<keyword evidence="1 2" id="KW-0732">Signal</keyword>
<proteinExistence type="predicted"/>
<evidence type="ECO:0000259" key="3">
    <source>
        <dbReference type="Pfam" id="PF02563"/>
    </source>
</evidence>
<comment type="caution">
    <text evidence="4">The sequence shown here is derived from an EMBL/GenBank/DDBJ whole genome shotgun (WGS) entry which is preliminary data.</text>
</comment>
<evidence type="ECO:0000313" key="4">
    <source>
        <dbReference type="EMBL" id="MCJ2184186.1"/>
    </source>
</evidence>
<dbReference type="RefSeq" id="WP_244022769.1">
    <property type="nucleotide sequence ID" value="NZ_JALHLF010000082.1"/>
</dbReference>
<dbReference type="InterPro" id="IPR003715">
    <property type="entry name" value="Poly_export_N"/>
</dbReference>
<name>A0ABT0BHB6_9SPHN</name>
<gene>
    <name evidence="4" type="ORF">MTR62_16020</name>
</gene>